<dbReference type="KEGG" id="och:CES85_0503"/>
<name>A0A248UFL8_9HYPH</name>
<dbReference type="Proteomes" id="UP000215256">
    <property type="component" value="Chromosome 1"/>
</dbReference>
<sequence>MLIPVPNFSHEIYNKSEAAFGAACVKMNDQPLLASKDNV</sequence>
<protein>
    <submittedName>
        <fullName evidence="1">Uncharacterized protein</fullName>
    </submittedName>
</protein>
<evidence type="ECO:0000313" key="1">
    <source>
        <dbReference type="EMBL" id="ASV85627.1"/>
    </source>
</evidence>
<accession>A0A248UFL8</accession>
<dbReference type="AlphaFoldDB" id="A0A248UFL8"/>
<organism evidence="1 2">
    <name type="scientific">Ochrobactrum quorumnocens</name>
    <dbReference type="NCBI Taxonomy" id="271865"/>
    <lineage>
        <taxon>Bacteria</taxon>
        <taxon>Pseudomonadati</taxon>
        <taxon>Pseudomonadota</taxon>
        <taxon>Alphaproteobacteria</taxon>
        <taxon>Hyphomicrobiales</taxon>
        <taxon>Brucellaceae</taxon>
        <taxon>Brucella/Ochrobactrum group</taxon>
        <taxon>Ochrobactrum</taxon>
    </lineage>
</organism>
<proteinExistence type="predicted"/>
<evidence type="ECO:0000313" key="2">
    <source>
        <dbReference type="Proteomes" id="UP000215256"/>
    </source>
</evidence>
<dbReference type="EMBL" id="CP022604">
    <property type="protein sequence ID" value="ASV85627.1"/>
    <property type="molecule type" value="Genomic_DNA"/>
</dbReference>
<gene>
    <name evidence="1" type="ORF">CES85_0503</name>
</gene>
<reference evidence="1 2" key="1">
    <citation type="submission" date="2017-07" db="EMBL/GenBank/DDBJ databases">
        <title>Phylogenetic study on the rhizospheric bacterium Ochrobactrum sp. A44.</title>
        <authorList>
            <person name="Krzyzanowska D.M."/>
            <person name="Ossowicki A."/>
            <person name="Rajewska M."/>
            <person name="Maciag T."/>
            <person name="Kaczynski Z."/>
            <person name="Czerwicka M."/>
            <person name="Jafra S."/>
        </authorList>
    </citation>
    <scope>NUCLEOTIDE SEQUENCE [LARGE SCALE GENOMIC DNA]</scope>
    <source>
        <strain evidence="1 2">A44</strain>
    </source>
</reference>